<proteinExistence type="predicted"/>
<keyword evidence="1" id="KW-0805">Transcription regulation</keyword>
<dbReference type="PANTHER" id="PTHR30146:SF144">
    <property type="entry name" value="LACI-FAMILY TRANSCRIPTION REGULATOR"/>
    <property type="match status" value="1"/>
</dbReference>
<dbReference type="STRING" id="1480694.DC28_08270"/>
<name>A0A098QW54_9SPIO</name>
<organism evidence="5 6">
    <name type="scientific">Spirochaeta lutea</name>
    <dbReference type="NCBI Taxonomy" id="1480694"/>
    <lineage>
        <taxon>Bacteria</taxon>
        <taxon>Pseudomonadati</taxon>
        <taxon>Spirochaetota</taxon>
        <taxon>Spirochaetia</taxon>
        <taxon>Spirochaetales</taxon>
        <taxon>Spirochaetaceae</taxon>
        <taxon>Spirochaeta</taxon>
    </lineage>
</organism>
<feature type="domain" description="HTH lacI-type" evidence="4">
    <location>
        <begin position="6"/>
        <end position="60"/>
    </location>
</feature>
<dbReference type="GO" id="GO:0000976">
    <property type="term" value="F:transcription cis-regulatory region binding"/>
    <property type="evidence" value="ECO:0007669"/>
    <property type="project" value="TreeGrafter"/>
</dbReference>
<dbReference type="AlphaFoldDB" id="A0A098QW54"/>
<dbReference type="EMBL" id="JNUP01000063">
    <property type="protein sequence ID" value="KGE72085.1"/>
    <property type="molecule type" value="Genomic_DNA"/>
</dbReference>
<dbReference type="InterPro" id="IPR010982">
    <property type="entry name" value="Lambda_DNA-bd_dom_sf"/>
</dbReference>
<dbReference type="SMART" id="SM00354">
    <property type="entry name" value="HTH_LACI"/>
    <property type="match status" value="1"/>
</dbReference>
<dbReference type="PROSITE" id="PS00356">
    <property type="entry name" value="HTH_LACI_1"/>
    <property type="match status" value="1"/>
</dbReference>
<keyword evidence="2" id="KW-0238">DNA-binding</keyword>
<comment type="caution">
    <text evidence="5">The sequence shown here is derived from an EMBL/GenBank/DDBJ whole genome shotgun (WGS) entry which is preliminary data.</text>
</comment>
<dbReference type="Gene3D" id="3.40.50.2300">
    <property type="match status" value="2"/>
</dbReference>
<evidence type="ECO:0000256" key="3">
    <source>
        <dbReference type="ARBA" id="ARBA00023163"/>
    </source>
</evidence>
<sequence>MKETTVTVKDIARIAQVSIGTVDRVIHNRGRVSDTTRARIQKIIEETGYSPNLQASRLSKAKTWTVAAVFPRTDQDSGFWEESARGLARANEDYAGLGLRSIHLPFDRTEPRDFHRAVEEALAGGSDALLLAPVLTDPAREALAAVPPEMPLILFDTPLPGSGAETFVGQDAHAAGKLGARLLCLAAKSARQLAAVAISPGDHHIDQRIQGFRSFLETETAGAISQVFQLHNPDNPDAIDEVLANIESALPEVSGLYVANSAVGRVARRAALRGLDWLIIGHDMTPGNLEALQEGQISFLISQHPSLQTFEAMRLLWKHFAMKTKLPDTLSMPIDIISPENWSYYREI</sequence>
<dbReference type="Proteomes" id="UP000029692">
    <property type="component" value="Unassembled WGS sequence"/>
</dbReference>
<dbReference type="RefSeq" id="WP_037547551.1">
    <property type="nucleotide sequence ID" value="NZ_JNUP01000063.1"/>
</dbReference>
<gene>
    <name evidence="5" type="ORF">DC28_08270</name>
</gene>
<evidence type="ECO:0000313" key="5">
    <source>
        <dbReference type="EMBL" id="KGE72085.1"/>
    </source>
</evidence>
<evidence type="ECO:0000259" key="4">
    <source>
        <dbReference type="PROSITE" id="PS50932"/>
    </source>
</evidence>
<evidence type="ECO:0000256" key="2">
    <source>
        <dbReference type="ARBA" id="ARBA00023125"/>
    </source>
</evidence>
<dbReference type="PROSITE" id="PS50932">
    <property type="entry name" value="HTH_LACI_2"/>
    <property type="match status" value="1"/>
</dbReference>
<dbReference type="SUPFAM" id="SSF47413">
    <property type="entry name" value="lambda repressor-like DNA-binding domains"/>
    <property type="match status" value="1"/>
</dbReference>
<dbReference type="Gene3D" id="1.10.260.40">
    <property type="entry name" value="lambda repressor-like DNA-binding domains"/>
    <property type="match status" value="1"/>
</dbReference>
<evidence type="ECO:0000256" key="1">
    <source>
        <dbReference type="ARBA" id="ARBA00023015"/>
    </source>
</evidence>
<keyword evidence="3" id="KW-0804">Transcription</keyword>
<protein>
    <recommendedName>
        <fullName evidence="4">HTH lacI-type domain-containing protein</fullName>
    </recommendedName>
</protein>
<dbReference type="CDD" id="cd01392">
    <property type="entry name" value="HTH_LacI"/>
    <property type="match status" value="1"/>
</dbReference>
<dbReference type="eggNOG" id="COG1609">
    <property type="taxonomic scope" value="Bacteria"/>
</dbReference>
<dbReference type="Pfam" id="PF00356">
    <property type="entry name" value="LacI"/>
    <property type="match status" value="1"/>
</dbReference>
<dbReference type="GO" id="GO:0003700">
    <property type="term" value="F:DNA-binding transcription factor activity"/>
    <property type="evidence" value="ECO:0007669"/>
    <property type="project" value="TreeGrafter"/>
</dbReference>
<accession>A0A098QW54</accession>
<dbReference type="OrthoDB" id="569491at2"/>
<evidence type="ECO:0000313" key="6">
    <source>
        <dbReference type="Proteomes" id="UP000029692"/>
    </source>
</evidence>
<dbReference type="Pfam" id="PF13407">
    <property type="entry name" value="Peripla_BP_4"/>
    <property type="match status" value="1"/>
</dbReference>
<dbReference type="InterPro" id="IPR025997">
    <property type="entry name" value="SBP_2_dom"/>
</dbReference>
<reference evidence="5 6" key="1">
    <citation type="submission" date="2014-05" db="EMBL/GenBank/DDBJ databases">
        <title>De novo Genome Sequence of Spirocheata sp.</title>
        <authorList>
            <person name="Shivani Y."/>
            <person name="Subhash Y."/>
            <person name="Tushar L."/>
            <person name="Sasikala C."/>
            <person name="Ramana C.V."/>
        </authorList>
    </citation>
    <scope>NUCLEOTIDE SEQUENCE [LARGE SCALE GENOMIC DNA]</scope>
    <source>
        <strain evidence="5 6">JC230</strain>
    </source>
</reference>
<dbReference type="PANTHER" id="PTHR30146">
    <property type="entry name" value="LACI-RELATED TRANSCRIPTIONAL REPRESSOR"/>
    <property type="match status" value="1"/>
</dbReference>
<dbReference type="InterPro" id="IPR000843">
    <property type="entry name" value="HTH_LacI"/>
</dbReference>
<dbReference type="InterPro" id="IPR028082">
    <property type="entry name" value="Peripla_BP_I"/>
</dbReference>
<dbReference type="SUPFAM" id="SSF53822">
    <property type="entry name" value="Periplasmic binding protein-like I"/>
    <property type="match status" value="1"/>
</dbReference>
<keyword evidence="6" id="KW-1185">Reference proteome</keyword>